<evidence type="ECO:0000313" key="2">
    <source>
        <dbReference type="Proteomes" id="UP000734854"/>
    </source>
</evidence>
<dbReference type="AlphaFoldDB" id="A0A8J5BFE3"/>
<protein>
    <submittedName>
        <fullName evidence="1">Uncharacterized protein</fullName>
    </submittedName>
</protein>
<dbReference type="Proteomes" id="UP000734854">
    <property type="component" value="Unassembled WGS sequence"/>
</dbReference>
<reference evidence="1 2" key="1">
    <citation type="submission" date="2020-08" db="EMBL/GenBank/DDBJ databases">
        <title>Plant Genome Project.</title>
        <authorList>
            <person name="Zhang R.-G."/>
        </authorList>
    </citation>
    <scope>NUCLEOTIDE SEQUENCE [LARGE SCALE GENOMIC DNA]</scope>
    <source>
        <tissue evidence="1">Rhizome</tissue>
    </source>
</reference>
<evidence type="ECO:0000313" key="1">
    <source>
        <dbReference type="EMBL" id="KAG6471116.1"/>
    </source>
</evidence>
<dbReference type="PANTHER" id="PTHR13228">
    <property type="entry name" value="CONSERVED OLIGOMERIC GOLGI COMPLEX COMPONENT 5"/>
    <property type="match status" value="1"/>
</dbReference>
<dbReference type="InterPro" id="IPR019465">
    <property type="entry name" value="Cog5"/>
</dbReference>
<comment type="caution">
    <text evidence="1">The sequence shown here is derived from an EMBL/GenBank/DDBJ whole genome shotgun (WGS) entry which is preliminary data.</text>
</comment>
<sequence>MSCLLHLVSSKELRGTRSPPYSKLYLINWNPAYCKSMKIRLSWSTLLARTCFLSNNLVHHIERFVLSDLSSFLETDQPPSVILLHHLYSRAPDELQSPLQSNQLTPKNYSMWLDDSHGEDQIWKGIKATLDDYQRKVRARGDKEFSLVYSLMLQIGSSLAENTSQ</sequence>
<dbReference type="GO" id="GO:0017119">
    <property type="term" value="C:Golgi transport complex"/>
    <property type="evidence" value="ECO:0007669"/>
    <property type="project" value="InterPro"/>
</dbReference>
<organism evidence="1 2">
    <name type="scientific">Zingiber officinale</name>
    <name type="common">Ginger</name>
    <name type="synonym">Amomum zingiber</name>
    <dbReference type="NCBI Taxonomy" id="94328"/>
    <lineage>
        <taxon>Eukaryota</taxon>
        <taxon>Viridiplantae</taxon>
        <taxon>Streptophyta</taxon>
        <taxon>Embryophyta</taxon>
        <taxon>Tracheophyta</taxon>
        <taxon>Spermatophyta</taxon>
        <taxon>Magnoliopsida</taxon>
        <taxon>Liliopsida</taxon>
        <taxon>Zingiberales</taxon>
        <taxon>Zingiberaceae</taxon>
        <taxon>Zingiber</taxon>
    </lineage>
</organism>
<dbReference type="GO" id="GO:0006891">
    <property type="term" value="P:intra-Golgi vesicle-mediated transport"/>
    <property type="evidence" value="ECO:0007669"/>
    <property type="project" value="InterPro"/>
</dbReference>
<accession>A0A8J5BFE3</accession>
<dbReference type="EMBL" id="JACMSC010000021">
    <property type="protein sequence ID" value="KAG6471116.1"/>
    <property type="molecule type" value="Genomic_DNA"/>
</dbReference>
<name>A0A8J5BFE3_ZINOF</name>
<gene>
    <name evidence="1" type="ORF">ZIOFF_072213</name>
</gene>
<proteinExistence type="predicted"/>
<keyword evidence="2" id="KW-1185">Reference proteome</keyword>
<dbReference type="PANTHER" id="PTHR13228:SF3">
    <property type="entry name" value="CONSERVED OLIGOMERIC GOLGI COMPLEX SUBUNIT 5"/>
    <property type="match status" value="1"/>
</dbReference>